<gene>
    <name evidence="5" type="ORF">OYT1_ch2439</name>
</gene>
<proteinExistence type="predicted"/>
<dbReference type="Proteomes" id="UP000033070">
    <property type="component" value="Chromosome"/>
</dbReference>
<dbReference type="Gene3D" id="2.180.10.10">
    <property type="entry name" value="RHS repeat-associated core"/>
    <property type="match status" value="4"/>
</dbReference>
<dbReference type="PANTHER" id="PTHR32305">
    <property type="match status" value="1"/>
</dbReference>
<feature type="domain" description="Teneurin-like YD-shell" evidence="4">
    <location>
        <begin position="617"/>
        <end position="763"/>
    </location>
</feature>
<reference evidence="5 6" key="1">
    <citation type="submission" date="2018-06" db="EMBL/GenBank/DDBJ databases">
        <title>OYT1 Genome Sequencing.</title>
        <authorList>
            <person name="Kato S."/>
            <person name="Itoh T."/>
            <person name="Ohkuma M."/>
        </authorList>
    </citation>
    <scope>NUCLEOTIDE SEQUENCE [LARGE SCALE GENOMIC DNA]</scope>
    <source>
        <strain evidence="5 6">OYT1</strain>
    </source>
</reference>
<dbReference type="Pfam" id="PF05593">
    <property type="entry name" value="RHS_repeat"/>
    <property type="match status" value="6"/>
</dbReference>
<dbReference type="EMBL" id="AP018738">
    <property type="protein sequence ID" value="BBE51952.1"/>
    <property type="molecule type" value="Genomic_DNA"/>
</dbReference>
<feature type="chain" id="PRO_5017206831" evidence="2">
    <location>
        <begin position="36"/>
        <end position="1245"/>
    </location>
</feature>
<dbReference type="NCBIfam" id="TIGR01643">
    <property type="entry name" value="YD_repeat_2x"/>
    <property type="match status" value="7"/>
</dbReference>
<dbReference type="KEGG" id="fam:OYT1_ch2439"/>
<feature type="domain" description="Teneurin-like YD-shell" evidence="4">
    <location>
        <begin position="1064"/>
        <end position="1202"/>
    </location>
</feature>
<dbReference type="AlphaFoldDB" id="A0A2Z6GF12"/>
<dbReference type="Pfam" id="PF25023">
    <property type="entry name" value="TEN_YD-shell"/>
    <property type="match status" value="2"/>
</dbReference>
<evidence type="ECO:0000313" key="5">
    <source>
        <dbReference type="EMBL" id="BBE51952.1"/>
    </source>
</evidence>
<evidence type="ECO:0000259" key="4">
    <source>
        <dbReference type="Pfam" id="PF25023"/>
    </source>
</evidence>
<protein>
    <submittedName>
        <fullName evidence="5">tRNA3(Ser)-specific nuclease WapA</fullName>
    </submittedName>
</protein>
<dbReference type="STRING" id="1188319.OYT1_01426"/>
<organism evidence="5 6">
    <name type="scientific">Ferriphaselus amnicola</name>
    <dbReference type="NCBI Taxonomy" id="1188319"/>
    <lineage>
        <taxon>Bacteria</taxon>
        <taxon>Pseudomonadati</taxon>
        <taxon>Pseudomonadota</taxon>
        <taxon>Betaproteobacteria</taxon>
        <taxon>Nitrosomonadales</taxon>
        <taxon>Gallionellaceae</taxon>
        <taxon>Ferriphaselus</taxon>
    </lineage>
</organism>
<evidence type="ECO:0000256" key="1">
    <source>
        <dbReference type="ARBA" id="ARBA00022737"/>
    </source>
</evidence>
<name>A0A2Z6GF12_9PROT</name>
<accession>A0A2Z6GF12</accession>
<dbReference type="Pfam" id="PF20148">
    <property type="entry name" value="DUF6531"/>
    <property type="match status" value="1"/>
</dbReference>
<keyword evidence="1" id="KW-0677">Repeat</keyword>
<evidence type="ECO:0000259" key="3">
    <source>
        <dbReference type="Pfam" id="PF20148"/>
    </source>
</evidence>
<dbReference type="InterPro" id="IPR056823">
    <property type="entry name" value="TEN-like_YD-shell"/>
</dbReference>
<dbReference type="InterPro" id="IPR031325">
    <property type="entry name" value="RHS_repeat"/>
</dbReference>
<evidence type="ECO:0000313" key="6">
    <source>
        <dbReference type="Proteomes" id="UP000033070"/>
    </source>
</evidence>
<dbReference type="PANTHER" id="PTHR32305:SF15">
    <property type="entry name" value="PROTEIN RHSA-RELATED"/>
    <property type="match status" value="1"/>
</dbReference>
<keyword evidence="6" id="KW-1185">Reference proteome</keyword>
<dbReference type="InterPro" id="IPR050708">
    <property type="entry name" value="T6SS_VgrG/RHS"/>
</dbReference>
<dbReference type="InterPro" id="IPR045351">
    <property type="entry name" value="DUF6531"/>
</dbReference>
<evidence type="ECO:0000256" key="2">
    <source>
        <dbReference type="SAM" id="SignalP"/>
    </source>
</evidence>
<feature type="signal peptide" evidence="2">
    <location>
        <begin position="1"/>
        <end position="35"/>
    </location>
</feature>
<dbReference type="InterPro" id="IPR006530">
    <property type="entry name" value="YD"/>
</dbReference>
<keyword evidence="2" id="KW-0732">Signal</keyword>
<sequence length="1245" mass="133677">MSKCLDKLVSHRLNANFSLGMVLLASIMHSSASIAAGSFYTIGGYSGNYSGRGFLSIDDAASWGCTTSMTSSWGAGYPAPPPSFFTCDGGVVFNQPAGWPDWDPTIQGHTNYWWRYYFNGVGPYPLYSIGYDPAIFPIAKNFSASTHSCTTAPAEAAAPVHVGNPIHVGIGDKLQVEVDYAQANGLEFVRYYHSSMFASKGGFGQQWRHTYDRKINSLTSGGYSFAYVTRADGKQFSYQLSSGTWIPDADINDTLVRLTDASGNTTGWKFTDEVRKQVETYDASGKLSAIIDRNGVALALSYSDATTPISVAPAPGLLIRIADAYGRQISLTYDMSSRVSTMTDPASRVYNYSYDANNNLIGVVYPDDTLSNTADNPKRIYLYGETTRINGGASCANNVDGYPHALTGMLDTVASDLTGDPNKRFGSWEYDCQGRAIASEHGSNMSGGAVDRYQVSYGASSAVVTDPLLSQRTYNLQTVLGVVKSSGQSQPAGSGCSAAAANLNYDTNGNIASRTDFNGNLTCYSYDLTRNLESVRVEGLPSGSACPTNLATYTPVAGSVERKTTTQWHASYRLPTAIAEPLRITSFSYDTKGNLLGRTVQGTTDATGATGMAATASGTARITTYTYNAAGQILTENGPRTDVQDVTQYTYDTQSNLATVKNALNRITTLGGYDANGRPATITDPNGLITSLGYDARGRLLTRNVGGETTGYTYDGVGNLTGVTLPNGASYTYTYDAAHRLTRITDALGNQLVYILDNAGNRTQEQLFDSTGTLIKKHSRIFDALSRLQQDIGAVNQTTTYTYDANGNLTGVTDPLNRQTTNVYDALNRLSQVSNPDTGVVKYAYDGLDQLKQVTDPRNLVTTYTRDGLSNLSQTVSPDTGTTNVTYDAAGNVLTSTDAKGQKATYTYDALNRVLTISYSGGTSPAQSVTYQYDQGVNGLGHLTSMTDITGTTSFSYDAHGRLLTETKVAYAATYVTRYSYDVQGKLTSMTYPSGRLVSYSYDTIGRVSQVSTTLSGQTQVLVSGITYHPFGGVKSMLRGNGKTYTRLVDQDGRIASYTVNGKSMSIGYNPASEIALITDSTNPTLAASYSYDPMSRLTNYTQGSISQGFVYDKVGNRTSQTVGATSTTYGYAATSNRLASTQVGAAAAKTVTQDVNGATTSDGVKQYAYDIRGRMSQATTAQGTVNYFVNALGLRTRKQATFTTTDTVYLYDTDAHLIGEFTTGTIKPAREYVWLGDMPVAVMQ</sequence>
<feature type="domain" description="DUF6531" evidence="3">
    <location>
        <begin position="163"/>
        <end position="238"/>
    </location>
</feature>